<gene>
    <name evidence="1" type="ORF">PHPALM_7949</name>
</gene>
<dbReference type="Proteomes" id="UP000237271">
    <property type="component" value="Unassembled WGS sequence"/>
</dbReference>
<name>A0A2P4YB17_9STRA</name>
<sequence>MDLLLEDNLKTYLALHRIHILRPPPGITKAEHRGDIKLRAAKYTMSTKVAPEMCTSEAAHTLSFHGMDKLYMLVGSR</sequence>
<keyword evidence="2" id="KW-1185">Reference proteome</keyword>
<evidence type="ECO:0000313" key="2">
    <source>
        <dbReference type="Proteomes" id="UP000237271"/>
    </source>
</evidence>
<dbReference type="AlphaFoldDB" id="A0A2P4YB17"/>
<organism evidence="1 2">
    <name type="scientific">Phytophthora palmivora</name>
    <dbReference type="NCBI Taxonomy" id="4796"/>
    <lineage>
        <taxon>Eukaryota</taxon>
        <taxon>Sar</taxon>
        <taxon>Stramenopiles</taxon>
        <taxon>Oomycota</taxon>
        <taxon>Peronosporomycetes</taxon>
        <taxon>Peronosporales</taxon>
        <taxon>Peronosporaceae</taxon>
        <taxon>Phytophthora</taxon>
    </lineage>
</organism>
<dbReference type="OrthoDB" id="123384at2759"/>
<proteinExistence type="predicted"/>
<dbReference type="EMBL" id="NCKW01004161">
    <property type="protein sequence ID" value="POM75002.1"/>
    <property type="molecule type" value="Genomic_DNA"/>
</dbReference>
<protein>
    <submittedName>
        <fullName evidence="1">Uncharacterized protein</fullName>
    </submittedName>
</protein>
<comment type="caution">
    <text evidence="1">The sequence shown here is derived from an EMBL/GenBank/DDBJ whole genome shotgun (WGS) entry which is preliminary data.</text>
</comment>
<evidence type="ECO:0000313" key="1">
    <source>
        <dbReference type="EMBL" id="POM75002.1"/>
    </source>
</evidence>
<accession>A0A2P4YB17</accession>
<reference evidence="1 2" key="1">
    <citation type="journal article" date="2017" name="Genome Biol. Evol.">
        <title>Phytophthora megakarya and P. palmivora, closely related causal agents of cacao black pod rot, underwent increases in genome sizes and gene numbers by different mechanisms.</title>
        <authorList>
            <person name="Ali S.S."/>
            <person name="Shao J."/>
            <person name="Lary D.J."/>
            <person name="Kronmiller B."/>
            <person name="Shen D."/>
            <person name="Strem M.D."/>
            <person name="Amoako-Attah I."/>
            <person name="Akrofi A.Y."/>
            <person name="Begoude B.A."/>
            <person name="Ten Hoopen G.M."/>
            <person name="Coulibaly K."/>
            <person name="Kebe B.I."/>
            <person name="Melnick R.L."/>
            <person name="Guiltinan M.J."/>
            <person name="Tyler B.M."/>
            <person name="Meinhardt L.W."/>
            <person name="Bailey B.A."/>
        </authorList>
    </citation>
    <scope>NUCLEOTIDE SEQUENCE [LARGE SCALE GENOMIC DNA]</scope>
    <source>
        <strain evidence="2">sbr112.9</strain>
    </source>
</reference>